<dbReference type="Pfam" id="PF07228">
    <property type="entry name" value="SpoIIE"/>
    <property type="match status" value="1"/>
</dbReference>
<dbReference type="PANTHER" id="PTHR43156">
    <property type="entry name" value="STAGE II SPORULATION PROTEIN E-RELATED"/>
    <property type="match status" value="1"/>
</dbReference>
<protein>
    <submittedName>
        <fullName evidence="4">PAS domain S-box-containing protein</fullName>
    </submittedName>
</protein>
<dbReference type="PANTHER" id="PTHR43156:SF2">
    <property type="entry name" value="STAGE II SPORULATION PROTEIN E"/>
    <property type="match status" value="1"/>
</dbReference>
<dbReference type="Gene3D" id="3.60.40.10">
    <property type="entry name" value="PPM-type phosphatase domain"/>
    <property type="match status" value="1"/>
</dbReference>
<dbReference type="PROSITE" id="PS50112">
    <property type="entry name" value="PAS"/>
    <property type="match status" value="1"/>
</dbReference>
<accession>A0A3N1GWR0</accession>
<keyword evidence="5" id="KW-1185">Reference proteome</keyword>
<keyword evidence="1" id="KW-0378">Hydrolase</keyword>
<dbReference type="CDD" id="cd00130">
    <property type="entry name" value="PAS"/>
    <property type="match status" value="1"/>
</dbReference>
<dbReference type="SMART" id="SM00331">
    <property type="entry name" value="PP2C_SIG"/>
    <property type="match status" value="1"/>
</dbReference>
<sequence>MTSTSPAAPGARADDARAVDAGALDARADVPGSSADGTPVALLVQALESVDQAVCIADMRLPDEPLVYVNPAFTTATGFTPADALGRNCRFLQDGLDVGDAPRRIRELLREGRSGVVTLPNARADGEVYLNELSLSPLRDSGGVVTHYVAVQRDLTAQQRAEGARDVLRREQAELAEQLQRTLVPSSLPEVVGWSTAVRYAPASREDGSRGEVSGDVYDLLPRPGGGWYAFIGDVSGRGPRAAASTGVLRWTVRGVATTAARPSTLLVETAGAIGDALSGRFATLAVAGLPGAEGGRHLPVASEDVVVALAGHPRPVLLPADGPARLVGRPGTLLGVLRDVVVHDVPVPVGPGDQLVLYTDGVTEAMSTDRRMLGEAGLLAALDALAPAERTGPGAAGRTADAVLAAVDAHTGQGSTDDLTLLVVARDATG</sequence>
<comment type="caution">
    <text evidence="4">The sequence shown here is derived from an EMBL/GenBank/DDBJ whole genome shotgun (WGS) entry which is preliminary data.</text>
</comment>
<dbReference type="InterPro" id="IPR001610">
    <property type="entry name" value="PAC"/>
</dbReference>
<dbReference type="NCBIfam" id="TIGR00229">
    <property type="entry name" value="sensory_box"/>
    <property type="match status" value="1"/>
</dbReference>
<evidence type="ECO:0000256" key="1">
    <source>
        <dbReference type="ARBA" id="ARBA00022801"/>
    </source>
</evidence>
<evidence type="ECO:0000313" key="4">
    <source>
        <dbReference type="EMBL" id="ROP34678.1"/>
    </source>
</evidence>
<dbReference type="InterPro" id="IPR000014">
    <property type="entry name" value="PAS"/>
</dbReference>
<evidence type="ECO:0000259" key="2">
    <source>
        <dbReference type="PROSITE" id="PS50112"/>
    </source>
</evidence>
<name>A0A3N1GWR0_9ACTN</name>
<gene>
    <name evidence="4" type="ORF">EDC03_2496</name>
</gene>
<dbReference type="GO" id="GO:0016791">
    <property type="term" value="F:phosphatase activity"/>
    <property type="evidence" value="ECO:0007669"/>
    <property type="project" value="TreeGrafter"/>
</dbReference>
<dbReference type="Pfam" id="PF13426">
    <property type="entry name" value="PAS_9"/>
    <property type="match status" value="1"/>
</dbReference>
<dbReference type="PROSITE" id="PS50113">
    <property type="entry name" value="PAC"/>
    <property type="match status" value="1"/>
</dbReference>
<dbReference type="SUPFAM" id="SSF81606">
    <property type="entry name" value="PP2C-like"/>
    <property type="match status" value="1"/>
</dbReference>
<evidence type="ECO:0000313" key="5">
    <source>
        <dbReference type="Proteomes" id="UP000276232"/>
    </source>
</evidence>
<dbReference type="Proteomes" id="UP000276232">
    <property type="component" value="Unassembled WGS sequence"/>
</dbReference>
<proteinExistence type="predicted"/>
<dbReference type="InterPro" id="IPR000700">
    <property type="entry name" value="PAS-assoc_C"/>
</dbReference>
<organism evidence="4 5">
    <name type="scientific">Pseudokineococcus lusitanus</name>
    <dbReference type="NCBI Taxonomy" id="763993"/>
    <lineage>
        <taxon>Bacteria</taxon>
        <taxon>Bacillati</taxon>
        <taxon>Actinomycetota</taxon>
        <taxon>Actinomycetes</taxon>
        <taxon>Kineosporiales</taxon>
        <taxon>Kineosporiaceae</taxon>
        <taxon>Pseudokineococcus</taxon>
    </lineage>
</organism>
<dbReference type="OrthoDB" id="5241041at2"/>
<dbReference type="Gene3D" id="3.30.450.20">
    <property type="entry name" value="PAS domain"/>
    <property type="match status" value="1"/>
</dbReference>
<dbReference type="AlphaFoldDB" id="A0A3N1GWR0"/>
<dbReference type="SMART" id="SM00091">
    <property type="entry name" value="PAS"/>
    <property type="match status" value="1"/>
</dbReference>
<dbReference type="SMART" id="SM00086">
    <property type="entry name" value="PAC"/>
    <property type="match status" value="1"/>
</dbReference>
<feature type="domain" description="PAS" evidence="2">
    <location>
        <begin position="39"/>
        <end position="88"/>
    </location>
</feature>
<dbReference type="InterPro" id="IPR001932">
    <property type="entry name" value="PPM-type_phosphatase-like_dom"/>
</dbReference>
<reference evidence="4 5" key="1">
    <citation type="journal article" date="2015" name="Stand. Genomic Sci.">
        <title>Genomic Encyclopedia of Bacterial and Archaeal Type Strains, Phase III: the genomes of soil and plant-associated and newly described type strains.</title>
        <authorList>
            <person name="Whitman W.B."/>
            <person name="Woyke T."/>
            <person name="Klenk H.P."/>
            <person name="Zhou Y."/>
            <person name="Lilburn T.G."/>
            <person name="Beck B.J."/>
            <person name="De Vos P."/>
            <person name="Vandamme P."/>
            <person name="Eisen J.A."/>
            <person name="Garrity G."/>
            <person name="Hugenholtz P."/>
            <person name="Kyrpides N.C."/>
        </authorList>
    </citation>
    <scope>NUCLEOTIDE SEQUENCE [LARGE SCALE GENOMIC DNA]</scope>
    <source>
        <strain evidence="4 5">CECT 7306</strain>
    </source>
</reference>
<dbReference type="InterPro" id="IPR052016">
    <property type="entry name" value="Bact_Sigma-Reg"/>
</dbReference>
<dbReference type="InterPro" id="IPR036457">
    <property type="entry name" value="PPM-type-like_dom_sf"/>
</dbReference>
<dbReference type="SUPFAM" id="SSF55785">
    <property type="entry name" value="PYP-like sensor domain (PAS domain)"/>
    <property type="match status" value="1"/>
</dbReference>
<dbReference type="RefSeq" id="WP_123380566.1">
    <property type="nucleotide sequence ID" value="NZ_RJKN01000006.1"/>
</dbReference>
<dbReference type="InterPro" id="IPR035965">
    <property type="entry name" value="PAS-like_dom_sf"/>
</dbReference>
<evidence type="ECO:0000259" key="3">
    <source>
        <dbReference type="PROSITE" id="PS50113"/>
    </source>
</evidence>
<feature type="domain" description="PAC" evidence="3">
    <location>
        <begin position="113"/>
        <end position="167"/>
    </location>
</feature>
<dbReference type="InParanoid" id="A0A3N1GWR0"/>
<dbReference type="EMBL" id="RJKN01000006">
    <property type="protein sequence ID" value="ROP34678.1"/>
    <property type="molecule type" value="Genomic_DNA"/>
</dbReference>